<protein>
    <submittedName>
        <fullName evidence="1">Uncharacterized protein</fullName>
    </submittedName>
</protein>
<proteinExistence type="predicted"/>
<organism evidence="1">
    <name type="scientific">termite gut metagenome</name>
    <dbReference type="NCBI Taxonomy" id="433724"/>
    <lineage>
        <taxon>unclassified sequences</taxon>
        <taxon>metagenomes</taxon>
        <taxon>organismal metagenomes</taxon>
    </lineage>
</organism>
<dbReference type="AlphaFoldDB" id="A0A5J4PTC2"/>
<dbReference type="EMBL" id="SNRY01006395">
    <property type="protein sequence ID" value="KAA6312685.1"/>
    <property type="molecule type" value="Genomic_DNA"/>
</dbReference>
<feature type="non-terminal residue" evidence="1">
    <location>
        <position position="81"/>
    </location>
</feature>
<gene>
    <name evidence="1" type="ORF">EZS27_036425</name>
</gene>
<evidence type="ECO:0000313" key="1">
    <source>
        <dbReference type="EMBL" id="KAA6312685.1"/>
    </source>
</evidence>
<reference evidence="1" key="1">
    <citation type="submission" date="2019-03" db="EMBL/GenBank/DDBJ databases">
        <title>Single cell metagenomics reveals metabolic interactions within the superorganism composed of flagellate Streblomastix strix and complex community of Bacteroidetes bacteria on its surface.</title>
        <authorList>
            <person name="Treitli S.C."/>
            <person name="Kolisko M."/>
            <person name="Husnik F."/>
            <person name="Keeling P."/>
            <person name="Hampl V."/>
        </authorList>
    </citation>
    <scope>NUCLEOTIDE SEQUENCE</scope>
    <source>
        <strain evidence="1">STM</strain>
    </source>
</reference>
<accession>A0A5J4PTC2</accession>
<name>A0A5J4PTC2_9ZZZZ</name>
<sequence length="81" mass="8743">MKTSIIIWIEVEALMDLFIKSSMKTSIIIWIGVALLFLSACGNGKGDYDATGVFETTEVLVSAKGNGEIIAFDAREGQNVT</sequence>
<comment type="caution">
    <text evidence="1">The sequence shown here is derived from an EMBL/GenBank/DDBJ whole genome shotgun (WGS) entry which is preliminary data.</text>
</comment>